<feature type="compositionally biased region" description="Polar residues" evidence="1">
    <location>
        <begin position="313"/>
        <end position="325"/>
    </location>
</feature>
<comment type="caution">
    <text evidence="2">The sequence shown here is derived from an EMBL/GenBank/DDBJ whole genome shotgun (WGS) entry which is preliminary data.</text>
</comment>
<reference evidence="2" key="1">
    <citation type="submission" date="2021-11" db="EMBL/GenBank/DDBJ databases">
        <title>Genome sequence.</title>
        <authorList>
            <person name="Sun Q."/>
        </authorList>
    </citation>
    <scope>NUCLEOTIDE SEQUENCE</scope>
    <source>
        <strain evidence="2">JC740</strain>
    </source>
</reference>
<sequence length="337" mass="37109">MSAQHLSVLNSSFEKHPSVVPVLRAASDCQRYAWPSPHTPQGVLTTDQYMKLLLKEISNLRMVGRLMFCGARFLASKDQVDESAMLCVDLMRLTGLQETGPTVVVYQTNVAIRQSAVDQLNVILQESVLEPKTHTAIERVLAEHESSDAFVQALKTERAFGISSFQNMPSSVRWFSGSLPDYLGAMQAQIELGKTPPHKILASAATSQFPLTQLSMQAVESCRNAFETDRIRLRCLRILNALRSKQIVACELPSECLGLAAEAIEDPYSGRSLNMDAVETANGIRWCIHSDGPNPFAVGEMARGLPNDKGNGRNPNAQNPYAQGENQRHQMDLSLSP</sequence>
<keyword evidence="3" id="KW-1185">Reference proteome</keyword>
<name>A0ABS8NE68_9BACT</name>
<feature type="region of interest" description="Disordered" evidence="1">
    <location>
        <begin position="299"/>
        <end position="337"/>
    </location>
</feature>
<dbReference type="Proteomes" id="UP001430306">
    <property type="component" value="Unassembled WGS sequence"/>
</dbReference>
<evidence type="ECO:0000313" key="3">
    <source>
        <dbReference type="Proteomes" id="UP001430306"/>
    </source>
</evidence>
<organism evidence="2 3">
    <name type="scientific">Rhodopirellula halodulae</name>
    <dbReference type="NCBI Taxonomy" id="2894198"/>
    <lineage>
        <taxon>Bacteria</taxon>
        <taxon>Pseudomonadati</taxon>
        <taxon>Planctomycetota</taxon>
        <taxon>Planctomycetia</taxon>
        <taxon>Pirellulales</taxon>
        <taxon>Pirellulaceae</taxon>
        <taxon>Rhodopirellula</taxon>
    </lineage>
</organism>
<evidence type="ECO:0000313" key="2">
    <source>
        <dbReference type="EMBL" id="MCC9641852.1"/>
    </source>
</evidence>
<proteinExistence type="predicted"/>
<dbReference type="EMBL" id="JAJKFW010000012">
    <property type="protein sequence ID" value="MCC9641852.1"/>
    <property type="molecule type" value="Genomic_DNA"/>
</dbReference>
<evidence type="ECO:0000256" key="1">
    <source>
        <dbReference type="SAM" id="MobiDB-lite"/>
    </source>
</evidence>
<accession>A0ABS8NE68</accession>
<protein>
    <submittedName>
        <fullName evidence="2">Uncharacterized protein</fullName>
    </submittedName>
</protein>
<gene>
    <name evidence="2" type="ORF">LOC71_06160</name>
</gene>
<dbReference type="RefSeq" id="WP_230272297.1">
    <property type="nucleotide sequence ID" value="NZ_JAJKFW010000012.1"/>
</dbReference>